<feature type="transmembrane region" description="Helical" evidence="6">
    <location>
        <begin position="44"/>
        <end position="63"/>
    </location>
</feature>
<keyword evidence="5 6" id="KW-0472">Membrane</keyword>
<dbReference type="EMBL" id="JXMS01000011">
    <property type="protein sequence ID" value="OBQ52147.1"/>
    <property type="molecule type" value="Genomic_DNA"/>
</dbReference>
<feature type="transmembrane region" description="Helical" evidence="6">
    <location>
        <begin position="254"/>
        <end position="273"/>
    </location>
</feature>
<dbReference type="SUPFAM" id="SSF103481">
    <property type="entry name" value="Multidrug resistance efflux transporter EmrE"/>
    <property type="match status" value="2"/>
</dbReference>
<protein>
    <submittedName>
        <fullName evidence="8">Permease</fullName>
    </submittedName>
</protein>
<feature type="transmembrane region" description="Helical" evidence="6">
    <location>
        <begin position="75"/>
        <end position="94"/>
    </location>
</feature>
<dbReference type="GO" id="GO:0005886">
    <property type="term" value="C:plasma membrane"/>
    <property type="evidence" value="ECO:0007669"/>
    <property type="project" value="UniProtKB-SubCell"/>
</dbReference>
<feature type="transmembrane region" description="Helical" evidence="6">
    <location>
        <begin position="100"/>
        <end position="122"/>
    </location>
</feature>
<keyword evidence="2" id="KW-1003">Cell membrane</keyword>
<evidence type="ECO:0000256" key="3">
    <source>
        <dbReference type="ARBA" id="ARBA00022692"/>
    </source>
</evidence>
<dbReference type="InterPro" id="IPR037185">
    <property type="entry name" value="EmrE-like"/>
</dbReference>
<feature type="domain" description="EamA" evidence="7">
    <location>
        <begin position="161"/>
        <end position="296"/>
    </location>
</feature>
<feature type="domain" description="EamA" evidence="7">
    <location>
        <begin position="12"/>
        <end position="145"/>
    </location>
</feature>
<feature type="transmembrane region" description="Helical" evidence="6">
    <location>
        <begin position="134"/>
        <end position="154"/>
    </location>
</feature>
<sequence>MRLPASSARYAGYVFALLATVIWSGNFIVARGLSDEIAPVTLAFARWSTAMLALLPFALRALWNQRKDVAANMGHLLPTAFLGVTVFNTLIYIAGHKTTALNLSLIAIFSPVFIILLAHFFLNDRITVSRMAGVVLAACGVVLLTTRGNVALLLELQFNQGDLLMLFGTLVFSVYTILVRRKPVTLSPIAYLGANFVLGWIMLVPWVVWEWASVPPVLPAAHVLGAVLYIGIGASLMAYFFWNKAIATIGPAKAAIVYYSLPLFCGIEAWLILGESVSWVHGVSGLLIVCGIFIANRQ</sequence>
<dbReference type="PANTHER" id="PTHR32322">
    <property type="entry name" value="INNER MEMBRANE TRANSPORTER"/>
    <property type="match status" value="1"/>
</dbReference>
<name>A0A1B7XDK4_9BACT</name>
<accession>A0A1B7XDK4</accession>
<gene>
    <name evidence="8" type="ORF">SP90_08205</name>
</gene>
<evidence type="ECO:0000256" key="2">
    <source>
        <dbReference type="ARBA" id="ARBA00022475"/>
    </source>
</evidence>
<dbReference type="Proteomes" id="UP000091979">
    <property type="component" value="Unassembled WGS sequence"/>
</dbReference>
<dbReference type="RefSeq" id="WP_066854431.1">
    <property type="nucleotide sequence ID" value="NZ_JXMS01000011.1"/>
</dbReference>
<reference evidence="8 9" key="1">
    <citation type="submission" date="2015-01" db="EMBL/GenBank/DDBJ databases">
        <title>Desulfovibrio sp. JC271 draft genome sequence.</title>
        <authorList>
            <person name="Shivani Y."/>
            <person name="Subhash Y."/>
            <person name="Sasikala C."/>
            <person name="Ramana C.V."/>
        </authorList>
    </citation>
    <scope>NUCLEOTIDE SEQUENCE [LARGE SCALE GENOMIC DNA]</scope>
    <source>
        <strain evidence="8 9">JC271</strain>
    </source>
</reference>
<dbReference type="OrthoDB" id="4167046at2"/>
<evidence type="ECO:0000313" key="9">
    <source>
        <dbReference type="Proteomes" id="UP000091979"/>
    </source>
</evidence>
<keyword evidence="3 6" id="KW-0812">Transmembrane</keyword>
<dbReference type="InterPro" id="IPR050638">
    <property type="entry name" value="AA-Vitamin_Transporters"/>
</dbReference>
<dbReference type="PANTHER" id="PTHR32322:SF18">
    <property type="entry name" value="S-ADENOSYLMETHIONINE_S-ADENOSYLHOMOCYSTEINE TRANSPORTER"/>
    <property type="match status" value="1"/>
</dbReference>
<evidence type="ECO:0000313" key="8">
    <source>
        <dbReference type="EMBL" id="OBQ52147.1"/>
    </source>
</evidence>
<feature type="transmembrane region" description="Helical" evidence="6">
    <location>
        <begin position="160"/>
        <end position="178"/>
    </location>
</feature>
<keyword evidence="9" id="KW-1185">Reference proteome</keyword>
<evidence type="ECO:0000256" key="5">
    <source>
        <dbReference type="ARBA" id="ARBA00023136"/>
    </source>
</evidence>
<dbReference type="AlphaFoldDB" id="A0A1B7XDK4"/>
<evidence type="ECO:0000256" key="1">
    <source>
        <dbReference type="ARBA" id="ARBA00004651"/>
    </source>
</evidence>
<dbReference type="STRING" id="1560234.SP90_08205"/>
<comment type="caution">
    <text evidence="8">The sequence shown here is derived from an EMBL/GenBank/DDBJ whole genome shotgun (WGS) entry which is preliminary data.</text>
</comment>
<feature type="transmembrane region" description="Helical" evidence="6">
    <location>
        <begin position="190"/>
        <end position="209"/>
    </location>
</feature>
<feature type="transmembrane region" description="Helical" evidence="6">
    <location>
        <begin position="279"/>
        <end position="296"/>
    </location>
</feature>
<dbReference type="PATRIC" id="fig|1560234.3.peg.462"/>
<evidence type="ECO:0000259" key="7">
    <source>
        <dbReference type="Pfam" id="PF00892"/>
    </source>
</evidence>
<dbReference type="InterPro" id="IPR000620">
    <property type="entry name" value="EamA_dom"/>
</dbReference>
<comment type="subcellular location">
    <subcellularLocation>
        <location evidence="1">Cell membrane</location>
        <topology evidence="1">Multi-pass membrane protein</topology>
    </subcellularLocation>
</comment>
<organism evidence="8 9">
    <name type="scientific">Halodesulfovibrio spirochaetisodalis</name>
    <dbReference type="NCBI Taxonomy" id="1560234"/>
    <lineage>
        <taxon>Bacteria</taxon>
        <taxon>Pseudomonadati</taxon>
        <taxon>Thermodesulfobacteriota</taxon>
        <taxon>Desulfovibrionia</taxon>
        <taxon>Desulfovibrionales</taxon>
        <taxon>Desulfovibrionaceae</taxon>
        <taxon>Halodesulfovibrio</taxon>
    </lineage>
</organism>
<feature type="transmembrane region" description="Helical" evidence="6">
    <location>
        <begin position="221"/>
        <end position="242"/>
    </location>
</feature>
<feature type="transmembrane region" description="Helical" evidence="6">
    <location>
        <begin position="12"/>
        <end position="32"/>
    </location>
</feature>
<keyword evidence="4 6" id="KW-1133">Transmembrane helix</keyword>
<evidence type="ECO:0000256" key="4">
    <source>
        <dbReference type="ARBA" id="ARBA00022989"/>
    </source>
</evidence>
<evidence type="ECO:0000256" key="6">
    <source>
        <dbReference type="SAM" id="Phobius"/>
    </source>
</evidence>
<proteinExistence type="predicted"/>
<dbReference type="Gene3D" id="1.10.3730.20">
    <property type="match status" value="1"/>
</dbReference>
<dbReference type="Pfam" id="PF00892">
    <property type="entry name" value="EamA"/>
    <property type="match status" value="2"/>
</dbReference>